<dbReference type="EMBL" id="JBBUTG010000008">
    <property type="protein sequence ID" value="MEK8032007.1"/>
    <property type="molecule type" value="Genomic_DNA"/>
</dbReference>
<sequence length="127" mass="14547">MHPVDMVRALWQRFEARDWAGARALFRDDAKLHWPTSGEHFDDADSAIKVQAVYPEGWSIHVIEVNALADGRVHSTVMVTHGDDRFFANSLFRFDRGLIAEITEYWGTFEAPPAWRTADALGAYRRD</sequence>
<keyword evidence="2" id="KW-1185">Reference proteome</keyword>
<dbReference type="SUPFAM" id="SSF54427">
    <property type="entry name" value="NTF2-like"/>
    <property type="match status" value="1"/>
</dbReference>
<dbReference type="Gene3D" id="3.10.450.50">
    <property type="match status" value="1"/>
</dbReference>
<reference evidence="1 2" key="1">
    <citation type="submission" date="2024-04" db="EMBL/GenBank/DDBJ databases">
        <title>Novel species of the genus Ideonella isolated from streams.</title>
        <authorList>
            <person name="Lu H."/>
        </authorList>
    </citation>
    <scope>NUCLEOTIDE SEQUENCE [LARGE SCALE GENOMIC DNA]</scope>
    <source>
        <strain evidence="1 2">DXS29W</strain>
    </source>
</reference>
<comment type="caution">
    <text evidence="1">The sequence shown here is derived from an EMBL/GenBank/DDBJ whole genome shotgun (WGS) entry which is preliminary data.</text>
</comment>
<evidence type="ECO:0000313" key="1">
    <source>
        <dbReference type="EMBL" id="MEK8032007.1"/>
    </source>
</evidence>
<evidence type="ECO:0000313" key="2">
    <source>
        <dbReference type="Proteomes" id="UP001371218"/>
    </source>
</evidence>
<dbReference type="RefSeq" id="WP_341426423.1">
    <property type="nucleotide sequence ID" value="NZ_JBBUTG010000008.1"/>
</dbReference>
<proteinExistence type="predicted"/>
<organism evidence="1 2">
    <name type="scientific">Ideonella lacteola</name>
    <dbReference type="NCBI Taxonomy" id="2984193"/>
    <lineage>
        <taxon>Bacteria</taxon>
        <taxon>Pseudomonadati</taxon>
        <taxon>Pseudomonadota</taxon>
        <taxon>Betaproteobacteria</taxon>
        <taxon>Burkholderiales</taxon>
        <taxon>Sphaerotilaceae</taxon>
        <taxon>Ideonella</taxon>
    </lineage>
</organism>
<dbReference type="InterPro" id="IPR032710">
    <property type="entry name" value="NTF2-like_dom_sf"/>
</dbReference>
<name>A0ABU9BPY4_9BURK</name>
<accession>A0ABU9BPY4</accession>
<protein>
    <recommendedName>
        <fullName evidence="3">Nuclear transport factor 2 family protein</fullName>
    </recommendedName>
</protein>
<dbReference type="Proteomes" id="UP001371218">
    <property type="component" value="Unassembled WGS sequence"/>
</dbReference>
<evidence type="ECO:0008006" key="3">
    <source>
        <dbReference type="Google" id="ProtNLM"/>
    </source>
</evidence>
<gene>
    <name evidence="1" type="ORF">AACH06_14370</name>
</gene>